<dbReference type="KEGG" id="trr:M419DRAFT_94886"/>
<dbReference type="OrthoDB" id="3945418at2759"/>
<dbReference type="HOGENOM" id="CLU_001570_14_4_1"/>
<evidence type="ECO:0000256" key="8">
    <source>
        <dbReference type="PIRSR" id="PIRSR602401-1"/>
    </source>
</evidence>
<dbReference type="InterPro" id="IPR002401">
    <property type="entry name" value="Cyt_P450_E_grp-I"/>
</dbReference>
<dbReference type="CDD" id="cd11062">
    <property type="entry name" value="CYP58-like"/>
    <property type="match status" value="1"/>
</dbReference>
<dbReference type="SUPFAM" id="SSF48264">
    <property type="entry name" value="Cytochrome P450"/>
    <property type="match status" value="1"/>
</dbReference>
<evidence type="ECO:0000256" key="3">
    <source>
        <dbReference type="ARBA" id="ARBA00022617"/>
    </source>
</evidence>
<protein>
    <submittedName>
        <fullName evidence="10">Benzoate 4-monooxygenase cytochrome P450</fullName>
    </submittedName>
</protein>
<reference evidence="11" key="1">
    <citation type="journal article" date="2013" name="Ind. Biotechnol.">
        <title>Comparative genomics analysis of Trichoderma reesei strains.</title>
        <authorList>
            <person name="Koike H."/>
            <person name="Aerts A."/>
            <person name="LaButti K."/>
            <person name="Grigoriev I.V."/>
            <person name="Baker S.E."/>
        </authorList>
    </citation>
    <scope>NUCLEOTIDE SEQUENCE [LARGE SCALE GENOMIC DNA]</scope>
    <source>
        <strain evidence="11">ATCC 56765 / BCRC 32924 / NRRL 11460 / Rut C-30</strain>
    </source>
</reference>
<keyword evidence="3 8" id="KW-0349">Heme</keyword>
<dbReference type="Proteomes" id="UP000024376">
    <property type="component" value="Unassembled WGS sequence"/>
</dbReference>
<dbReference type="PROSITE" id="PS00086">
    <property type="entry name" value="CYTOCHROME_P450"/>
    <property type="match status" value="1"/>
</dbReference>
<sequence length="499" mass="57495">MENEVPRLWLASAGLVLYLGVRTIYRLYFHPLSHIPGPKLTACSHLYEFYYNIIRPGMFLFEIERMHKKYGPIVRINPREVHISDPDFYDEIYASSSRKRDKDPKYVPTYALPGCMVAAVSHEQHRFRRGILKDFFSRRSVAELSDSVNERVQKLMRRLEADRLNGTIVSLDNAFSALTSDIITAYCCGKDWDFVEDENFRGDIRNAAENAIEFTHISRFVPWLVYAMSALSPRTMAWVMPGKAKLFEFLESFLEYGQMESHADKRKTMVATLADPSIPEKERDYYRLRDETFGLLAAGTETTGRVSTIAAFYLASDSRVREKLQAELKQAMPTLDVRPTWVELEQLPYLNAFINESLRLGYGITARLPRVAPNEALRYKEYVIPPGTPVSSSTYFIHNNASIFPDPDTFRPERWIEAAERGENLKKYLVTFNRGSRSCIGINLAYLELFLTLAHFARRFNVELHDTVLDDIRIVRDMTMGVTRRGGVKVYAKLLPVEE</sequence>
<dbReference type="PANTHER" id="PTHR24305">
    <property type="entry name" value="CYTOCHROME P450"/>
    <property type="match status" value="1"/>
</dbReference>
<dbReference type="GO" id="GO:0016705">
    <property type="term" value="F:oxidoreductase activity, acting on paired donors, with incorporation or reduction of molecular oxygen"/>
    <property type="evidence" value="ECO:0007669"/>
    <property type="project" value="InterPro"/>
</dbReference>
<dbReference type="PRINTS" id="PR00463">
    <property type="entry name" value="EP450I"/>
</dbReference>
<feature type="binding site" description="axial binding residue" evidence="8">
    <location>
        <position position="439"/>
    </location>
    <ligand>
        <name>heme</name>
        <dbReference type="ChEBI" id="CHEBI:30413"/>
    </ligand>
    <ligandPart>
        <name>Fe</name>
        <dbReference type="ChEBI" id="CHEBI:18248"/>
    </ligandPart>
</feature>
<comment type="cofactor">
    <cofactor evidence="1 8">
        <name>heme</name>
        <dbReference type="ChEBI" id="CHEBI:30413"/>
    </cofactor>
</comment>
<evidence type="ECO:0000256" key="6">
    <source>
        <dbReference type="ARBA" id="ARBA00023004"/>
    </source>
</evidence>
<dbReference type="InterPro" id="IPR036396">
    <property type="entry name" value="Cyt_P450_sf"/>
</dbReference>
<evidence type="ECO:0000256" key="7">
    <source>
        <dbReference type="ARBA" id="ARBA00023033"/>
    </source>
</evidence>
<keyword evidence="4 8" id="KW-0479">Metal-binding</keyword>
<keyword evidence="5 9" id="KW-0560">Oxidoreductase</keyword>
<evidence type="ECO:0000256" key="9">
    <source>
        <dbReference type="RuleBase" id="RU000461"/>
    </source>
</evidence>
<dbReference type="GO" id="GO:0005506">
    <property type="term" value="F:iron ion binding"/>
    <property type="evidence" value="ECO:0007669"/>
    <property type="project" value="InterPro"/>
</dbReference>
<evidence type="ECO:0000256" key="1">
    <source>
        <dbReference type="ARBA" id="ARBA00001971"/>
    </source>
</evidence>
<dbReference type="PANTHER" id="PTHR24305:SF157">
    <property type="entry name" value="N-ACETYLTRYPTOPHAN 6-HYDROXYLASE IVOC-RELATED"/>
    <property type="match status" value="1"/>
</dbReference>
<evidence type="ECO:0000313" key="10">
    <source>
        <dbReference type="EMBL" id="ETS07097.1"/>
    </source>
</evidence>
<dbReference type="Pfam" id="PF00067">
    <property type="entry name" value="p450"/>
    <property type="match status" value="1"/>
</dbReference>
<dbReference type="InterPro" id="IPR050121">
    <property type="entry name" value="Cytochrome_P450_monoxygenase"/>
</dbReference>
<evidence type="ECO:0000256" key="2">
    <source>
        <dbReference type="ARBA" id="ARBA00010617"/>
    </source>
</evidence>
<dbReference type="EMBL" id="KI911139">
    <property type="protein sequence ID" value="ETS07097.1"/>
    <property type="molecule type" value="Genomic_DNA"/>
</dbReference>
<proteinExistence type="inferred from homology"/>
<evidence type="ECO:0000313" key="11">
    <source>
        <dbReference type="Proteomes" id="UP000024376"/>
    </source>
</evidence>
<organism evidence="10 11">
    <name type="scientific">Hypocrea jecorina (strain ATCC 56765 / BCRC 32924 / NRRL 11460 / Rut C-30)</name>
    <name type="common">Trichoderma reesei</name>
    <dbReference type="NCBI Taxonomy" id="1344414"/>
    <lineage>
        <taxon>Eukaryota</taxon>
        <taxon>Fungi</taxon>
        <taxon>Dikarya</taxon>
        <taxon>Ascomycota</taxon>
        <taxon>Pezizomycotina</taxon>
        <taxon>Sordariomycetes</taxon>
        <taxon>Hypocreomycetidae</taxon>
        <taxon>Hypocreales</taxon>
        <taxon>Hypocreaceae</taxon>
        <taxon>Trichoderma</taxon>
    </lineage>
</organism>
<evidence type="ECO:0000256" key="4">
    <source>
        <dbReference type="ARBA" id="ARBA00022723"/>
    </source>
</evidence>
<dbReference type="GO" id="GO:0020037">
    <property type="term" value="F:heme binding"/>
    <property type="evidence" value="ECO:0007669"/>
    <property type="project" value="InterPro"/>
</dbReference>
<evidence type="ECO:0000256" key="5">
    <source>
        <dbReference type="ARBA" id="ARBA00023002"/>
    </source>
</evidence>
<gene>
    <name evidence="10" type="ORF">M419DRAFT_94886</name>
</gene>
<dbReference type="AlphaFoldDB" id="A0A024SMM7"/>
<keyword evidence="7 9" id="KW-0503">Monooxygenase</keyword>
<dbReference type="PRINTS" id="PR00385">
    <property type="entry name" value="P450"/>
</dbReference>
<dbReference type="GO" id="GO:0004497">
    <property type="term" value="F:monooxygenase activity"/>
    <property type="evidence" value="ECO:0007669"/>
    <property type="project" value="UniProtKB-KW"/>
</dbReference>
<accession>A0A024SMM7</accession>
<dbReference type="InterPro" id="IPR017972">
    <property type="entry name" value="Cyt_P450_CS"/>
</dbReference>
<dbReference type="InterPro" id="IPR001128">
    <property type="entry name" value="Cyt_P450"/>
</dbReference>
<comment type="similarity">
    <text evidence="2 9">Belongs to the cytochrome P450 family.</text>
</comment>
<keyword evidence="6 8" id="KW-0408">Iron</keyword>
<name>A0A024SMM7_HYPJR</name>
<dbReference type="Gene3D" id="1.10.630.10">
    <property type="entry name" value="Cytochrome P450"/>
    <property type="match status" value="1"/>
</dbReference>